<feature type="domain" description="HYR-like" evidence="1">
    <location>
        <begin position="1782"/>
        <end position="1850"/>
    </location>
</feature>
<dbReference type="Pfam" id="PF23237">
    <property type="entry name" value="HYR_4C"/>
    <property type="match status" value="7"/>
</dbReference>
<proteinExistence type="predicted"/>
<evidence type="ECO:0000313" key="3">
    <source>
        <dbReference type="Proteomes" id="UP000289734"/>
    </source>
</evidence>
<dbReference type="InterPro" id="IPR057078">
    <property type="entry name" value="HYR-4C"/>
</dbReference>
<feature type="domain" description="HYR-like" evidence="1">
    <location>
        <begin position="2106"/>
        <end position="2174"/>
    </location>
</feature>
<reference evidence="3" key="1">
    <citation type="submission" date="2019-01" db="EMBL/GenBank/DDBJ databases">
        <title>Cytophagaceae bacterium strain CAR-16.</title>
        <authorList>
            <person name="Chen W.-M."/>
        </authorList>
    </citation>
    <scope>NUCLEOTIDE SEQUENCE [LARGE SCALE GENOMIC DNA]</scope>
    <source>
        <strain evidence="3">ICH-30</strain>
    </source>
</reference>
<name>A0A4Q1KGH6_9FLAO</name>
<dbReference type="PANTHER" id="PTHR24273:SF32">
    <property type="entry name" value="HYALIN"/>
    <property type="match status" value="1"/>
</dbReference>
<comment type="caution">
    <text evidence="2">The sequence shown here is derived from an EMBL/GenBank/DDBJ whole genome shotgun (WGS) entry which is preliminary data.</text>
</comment>
<evidence type="ECO:0000313" key="2">
    <source>
        <dbReference type="EMBL" id="RXR27751.1"/>
    </source>
</evidence>
<dbReference type="EMBL" id="SBKQ01000020">
    <property type="protein sequence ID" value="RXR27751.1"/>
    <property type="molecule type" value="Genomic_DNA"/>
</dbReference>
<feature type="non-terminal residue" evidence="2">
    <location>
        <position position="2429"/>
    </location>
</feature>
<feature type="domain" description="HYR-like" evidence="1">
    <location>
        <begin position="2027"/>
        <end position="2095"/>
    </location>
</feature>
<sequence length="2429" mass="255529">MYSNFKLNLKSNYLLILLMVLIGNSFYVNAQVRVPFTQRTSVYTPQKTIYNVKGDFTMIGNSNLTLVDYADDGSNANNMRYIDMDGDPSTWNSSSSTLSLSTENGANPACSNIVYAGLYWTGRASDASTSPTEFTAVRTEQIGTQPINQNSTIGDNDAISNTSYSLNITRQGNTNARYVRYTFSGDGATVDFEFQNSTPYIRYRINGGAWTNATNQSVSNSGNNRTVTFDAVTLTTENDVTLTVNSLTRDSRQNLSTGDYEDSSFASINVSGSIPVFGTVSKTFDKRKVSIKGPNSSAYTVLTAQADDIYYPDSSDGFMYSAYIEVTDYVRTNGLGAYQVADIALVEGNGGGTGYYGGWGMVVVYENDKMKWRDVTIFDGHSYVAGSVTADFEIPVSGFNTVQAGPVNMKLGMIAGEGDRAISGDYFQIRNHPDTNWVTLNHGANDTNNFFNSSIFTGGNTRVPELLNNTGLDISMFDIPNTNNSVITNNQTSTRFRYGSTRDTYVIFNITMSVDAYIPEIEGLLSVQNIGGVPVTSGGPYNAQPGQEVEFGVDIKNLGTEAVNNYRLVIPIPFTSTFVPGSLNSSIFFTPNPTPNNLFFDPNLGATGSIVWDFGTLPLPADPQTLLASLRFKLRATDNCAILSNPNCSNNILVNGLTNGTGAVTGIPFKDRPLILGYNNSGNCQGEPIYQPITVNIVAGNYVAQNCSNVPLVQNFYYCNGETNVTATELASAFPPGSLFYAAYPVQQGANPITNFPVSAGNTATYFAVPFNADGCYFEFTISACQPIDAVDDNAGPINGTSGQNGVVNVFDNDTLNGNPVNPADVTLTLVTPDPTGALTLNPDGSVDVAVGTPAGTYTLTYQICENLNPGNCDTAVVTITVSAPVIDAVDDNAGPINGTSGQNGVVNVFDNDTLNGNPVNPADVTLTLVTPDPTGALTLNPDGSVDVAVGTPAGTYTLTYQICENLNPGNCDTAVVTITVSAPVIDAVDDNAGPINGTSGQNGVVNVFDNDTLNGNPVNPADVTLTLVTPDPTGALTLNPDGSVDVAVGTPAGTYTLTYQICENLNPGNCDTAVVTITVSAPVIDAVDDNAGPINGTSGQNGVVNVFDNDTLNGNPVNPADVTLTLVTPDPTGALTLNPDGSVDVAVGTPAGTYTLTYQICENLNPDNCDTAVVTITVSAPVIDAVDDNQGPVNGASGQTAVVNVFDNDTLNGNPVNPADVTLTLVTPDPTGALTLNPDGTVDVAAGTPAGTYTLTYQICENLNPGNCDTAVVTIVVSQASIIAQNDNYNAIECITDSIIGNVLNNDSVNNSQASTSNVNFSIISGNYPNISIDTEGNITVSSGIQAGQYTFEYTICEIINPTNCSSAIITVNVIDNTVPVISLLPGESTINCPNTPEFTQPTATDACGDVTLTFNDVITNGNCTGNYSITRTWTATDLSGNITTASQTINVIDTTAPVFVEVLPTDNTVDCSQIPAPAVLTAIDECSSANVVFNEVIEQGNCANQYSLIRTWVATDDCGNSVTHVQTISVEDNVAPTFVEELPNDFDVTIECSQIPMAVTLTATDNCGSATVTYNESIQQGNCTNAYIITRTWTATDVCNNTRTHVQTINVNDTTAPTFVEELPADVTVECTAVPTAATLTATDNCGDATVSFTESTEQGQCANAFVVTRTWTATDACNNQTVHTQIITVQDTTAPTFVEELPADVTVECTAVPTVATLTATDNCGDATVAFNESTEQGQCANAYVVTRTWTATDECGNETTHTQIITVQDTTAPAFVEELPANVTVECSAVPTAATLTATDNCGEATVAFTESTEQGQCANAFVVTRTWTATDECGNETTHIQIITVQDTVSPEITTQASSIVVECDGSGNQGAVEAWLASNGGATATDNCSDVTWTNDFNALSNDCSTAITVIFTATDACGNTATTSATFAVQDSTAPVAPEAPAAVTVACASEVPATISLTATDNCAGEITVEGVDTTVAGDCPNSFVITRTWLFVDACSNETSISQTITVNDTVVPAFVEELPASLTVECDAVPTAATLTATDNCGEATVAFTESTEQGQCANTFVVTRTWKATDECGNETTHTQIITVQDTTAPAFVEELPANVTVECSAVPTAAILTATDNCGDAIVTFTESTEQGQCANAYVVTRTWTATDECGNETTHTQIITVQDTTAPAFVEELPANVSVECSAVPTAATLTATDNCGDAIVTFTESTEQGQCANAYVVTRTWTATDACNNQTVHTQIITVEDTIAPIFNEDIPSEITVSCDNIPQPEVLTATDNCGEVNVVYFEVISEGNCPNNYLITRAWTATDLCGNTSLKKQFVNVQDITAPIFVEELPSDVTVECDAVPTAATLSATDNCSEASVTFVESTQQGQCANAFVVTRTWTATDECGNETTHTQIITVQDTVSPEITTQAASIVVE</sequence>
<feature type="domain" description="HYR-like" evidence="1">
    <location>
        <begin position="1703"/>
        <end position="1771"/>
    </location>
</feature>
<keyword evidence="3" id="KW-1185">Reference proteome</keyword>
<organism evidence="2 3">
    <name type="scientific">Flavobacterium piscinae</name>
    <dbReference type="NCBI Taxonomy" id="2506424"/>
    <lineage>
        <taxon>Bacteria</taxon>
        <taxon>Pseudomonadati</taxon>
        <taxon>Bacteroidota</taxon>
        <taxon>Flavobacteriia</taxon>
        <taxon>Flavobacteriales</taxon>
        <taxon>Flavobacteriaceae</taxon>
        <taxon>Flavobacterium</taxon>
    </lineage>
</organism>
<feature type="domain" description="HYR-like" evidence="1">
    <location>
        <begin position="1387"/>
        <end position="1453"/>
    </location>
</feature>
<accession>A0A4Q1KGH6</accession>
<protein>
    <recommendedName>
        <fullName evidence="1">HYR-like domain-containing protein</fullName>
    </recommendedName>
</protein>
<evidence type="ECO:0000259" key="1">
    <source>
        <dbReference type="Pfam" id="PF23237"/>
    </source>
</evidence>
<gene>
    <name evidence="2" type="ORF">EQG68_14720</name>
</gene>
<feature type="domain" description="HYR-like" evidence="1">
    <location>
        <begin position="1945"/>
        <end position="2016"/>
    </location>
</feature>
<dbReference type="Proteomes" id="UP000289734">
    <property type="component" value="Unassembled WGS sequence"/>
</dbReference>
<feature type="domain" description="HYR-like" evidence="1">
    <location>
        <begin position="2185"/>
        <end position="2253"/>
    </location>
</feature>
<dbReference type="PANTHER" id="PTHR24273">
    <property type="entry name" value="FI04643P-RELATED"/>
    <property type="match status" value="1"/>
</dbReference>